<dbReference type="PATRIC" id="fig|322095.3.peg.85"/>
<sequence length="45" mass="5116">MNQYWSDCEPLLVVTATTIGCFSILYKMLQHPLHRRTSSPHILGG</sequence>
<gene>
    <name evidence="2" type="ORF">HMPREF3185_00085</name>
</gene>
<evidence type="ECO:0000256" key="1">
    <source>
        <dbReference type="SAM" id="Phobius"/>
    </source>
</evidence>
<keyword evidence="1" id="KW-1133">Transmembrane helix</keyword>
<protein>
    <submittedName>
        <fullName evidence="2">Uncharacterized protein</fullName>
    </submittedName>
</protein>
<keyword evidence="1" id="KW-0472">Membrane</keyword>
<comment type="caution">
    <text evidence="2">The sequence shown here is derived from an EMBL/GenBank/DDBJ whole genome shotgun (WGS) entry which is preliminary data.</text>
</comment>
<keyword evidence="3" id="KW-1185">Reference proteome</keyword>
<organism evidence="2 3">
    <name type="scientific">Porphyromonas somerae</name>
    <dbReference type="NCBI Taxonomy" id="322095"/>
    <lineage>
        <taxon>Bacteria</taxon>
        <taxon>Pseudomonadati</taxon>
        <taxon>Bacteroidota</taxon>
        <taxon>Bacteroidia</taxon>
        <taxon>Bacteroidales</taxon>
        <taxon>Porphyromonadaceae</taxon>
        <taxon>Porphyromonas</taxon>
    </lineage>
</organism>
<dbReference type="AlphaFoldDB" id="A0A134BFE7"/>
<accession>A0A134BFE7</accession>
<keyword evidence="1" id="KW-0812">Transmembrane</keyword>
<proteinExistence type="predicted"/>
<name>A0A134BFE7_9PORP</name>
<evidence type="ECO:0000313" key="2">
    <source>
        <dbReference type="EMBL" id="KXB78672.1"/>
    </source>
</evidence>
<dbReference type="Proteomes" id="UP000070224">
    <property type="component" value="Unassembled WGS sequence"/>
</dbReference>
<feature type="transmembrane region" description="Helical" evidence="1">
    <location>
        <begin position="12"/>
        <end position="29"/>
    </location>
</feature>
<reference evidence="3" key="1">
    <citation type="submission" date="2016-01" db="EMBL/GenBank/DDBJ databases">
        <authorList>
            <person name="Mitreva M."/>
            <person name="Pepin K.H."/>
            <person name="Mihindukulasuriya K.A."/>
            <person name="Fulton R."/>
            <person name="Fronick C."/>
            <person name="O'Laughlin M."/>
            <person name="Miner T."/>
            <person name="Herter B."/>
            <person name="Rosa B.A."/>
            <person name="Cordes M."/>
            <person name="Tomlinson C."/>
            <person name="Wollam A."/>
            <person name="Palsikar V.B."/>
            <person name="Mardis E.R."/>
            <person name="Wilson R.K."/>
        </authorList>
    </citation>
    <scope>NUCLEOTIDE SEQUENCE [LARGE SCALE GENOMIC DNA]</scope>
    <source>
        <strain evidence="3">KA00683</strain>
    </source>
</reference>
<dbReference type="EMBL" id="LSDK01000010">
    <property type="protein sequence ID" value="KXB78672.1"/>
    <property type="molecule type" value="Genomic_DNA"/>
</dbReference>
<evidence type="ECO:0000313" key="3">
    <source>
        <dbReference type="Proteomes" id="UP000070224"/>
    </source>
</evidence>